<dbReference type="SMART" id="SM00382">
    <property type="entry name" value="AAA"/>
    <property type="match status" value="1"/>
</dbReference>
<reference evidence="4 5" key="1">
    <citation type="submission" date="2019-08" db="EMBL/GenBank/DDBJ databases">
        <title>Genome of Phaeodactylibacter luteus.</title>
        <authorList>
            <person name="Bowman J.P."/>
        </authorList>
    </citation>
    <scope>NUCLEOTIDE SEQUENCE [LARGE SCALE GENOMIC DNA]</scope>
    <source>
        <strain evidence="4 5">KCTC 42180</strain>
    </source>
</reference>
<dbReference type="InterPro" id="IPR027417">
    <property type="entry name" value="P-loop_NTPase"/>
</dbReference>
<dbReference type="PROSITE" id="PS00211">
    <property type="entry name" value="ABC_TRANSPORTER_1"/>
    <property type="match status" value="1"/>
</dbReference>
<dbReference type="EMBL" id="VOOR01000045">
    <property type="protein sequence ID" value="TXB61790.1"/>
    <property type="molecule type" value="Genomic_DNA"/>
</dbReference>
<dbReference type="PROSITE" id="PS50893">
    <property type="entry name" value="ABC_TRANSPORTER_2"/>
    <property type="match status" value="1"/>
</dbReference>
<dbReference type="Gene3D" id="3.40.50.300">
    <property type="entry name" value="P-loop containing nucleotide triphosphate hydrolases"/>
    <property type="match status" value="1"/>
</dbReference>
<dbReference type="OrthoDB" id="1114670at2"/>
<gene>
    <name evidence="4" type="ORF">FRY97_17335</name>
</gene>
<keyword evidence="2 4" id="KW-0067">ATP-binding</keyword>
<accession>A0A5C6RJD3</accession>
<evidence type="ECO:0000259" key="3">
    <source>
        <dbReference type="PROSITE" id="PS50893"/>
    </source>
</evidence>
<protein>
    <submittedName>
        <fullName evidence="4">ATP-binding cassette domain-containing protein</fullName>
    </submittedName>
</protein>
<evidence type="ECO:0000313" key="4">
    <source>
        <dbReference type="EMBL" id="TXB61790.1"/>
    </source>
</evidence>
<evidence type="ECO:0000256" key="1">
    <source>
        <dbReference type="ARBA" id="ARBA00022741"/>
    </source>
</evidence>
<dbReference type="SUPFAM" id="SSF52540">
    <property type="entry name" value="P-loop containing nucleoside triphosphate hydrolases"/>
    <property type="match status" value="1"/>
</dbReference>
<organism evidence="4 5">
    <name type="scientific">Phaeodactylibacter luteus</name>
    <dbReference type="NCBI Taxonomy" id="1564516"/>
    <lineage>
        <taxon>Bacteria</taxon>
        <taxon>Pseudomonadati</taxon>
        <taxon>Bacteroidota</taxon>
        <taxon>Saprospiria</taxon>
        <taxon>Saprospirales</taxon>
        <taxon>Haliscomenobacteraceae</taxon>
        <taxon>Phaeodactylibacter</taxon>
    </lineage>
</organism>
<dbReference type="GO" id="GO:0005886">
    <property type="term" value="C:plasma membrane"/>
    <property type="evidence" value="ECO:0007669"/>
    <property type="project" value="TreeGrafter"/>
</dbReference>
<feature type="domain" description="ABC transporter" evidence="3">
    <location>
        <begin position="2"/>
        <end position="211"/>
    </location>
</feature>
<dbReference type="RefSeq" id="WP_147168832.1">
    <property type="nucleotide sequence ID" value="NZ_VOOR01000045.1"/>
</dbReference>
<dbReference type="InterPro" id="IPR017871">
    <property type="entry name" value="ABC_transporter-like_CS"/>
</dbReference>
<dbReference type="InterPro" id="IPR003593">
    <property type="entry name" value="AAA+_ATPase"/>
</dbReference>
<dbReference type="Pfam" id="PF00005">
    <property type="entry name" value="ABC_tran"/>
    <property type="match status" value="1"/>
</dbReference>
<dbReference type="InterPro" id="IPR003439">
    <property type="entry name" value="ABC_transporter-like_ATP-bd"/>
</dbReference>
<dbReference type="GO" id="GO:0022857">
    <property type="term" value="F:transmembrane transporter activity"/>
    <property type="evidence" value="ECO:0007669"/>
    <property type="project" value="TreeGrafter"/>
</dbReference>
<dbReference type="Proteomes" id="UP000321580">
    <property type="component" value="Unassembled WGS sequence"/>
</dbReference>
<evidence type="ECO:0000313" key="5">
    <source>
        <dbReference type="Proteomes" id="UP000321580"/>
    </source>
</evidence>
<dbReference type="PANTHER" id="PTHR24220">
    <property type="entry name" value="IMPORT ATP-BINDING PROTEIN"/>
    <property type="match status" value="1"/>
</dbReference>
<dbReference type="GO" id="GO:0016887">
    <property type="term" value="F:ATP hydrolysis activity"/>
    <property type="evidence" value="ECO:0007669"/>
    <property type="project" value="InterPro"/>
</dbReference>
<evidence type="ECO:0000256" key="2">
    <source>
        <dbReference type="ARBA" id="ARBA00022840"/>
    </source>
</evidence>
<keyword evidence="5" id="KW-1185">Reference proteome</keyword>
<dbReference type="GO" id="GO:0005524">
    <property type="term" value="F:ATP binding"/>
    <property type="evidence" value="ECO:0007669"/>
    <property type="project" value="UniProtKB-KW"/>
</dbReference>
<keyword evidence="1" id="KW-0547">Nucleotide-binding</keyword>
<dbReference type="PANTHER" id="PTHR24220:SF659">
    <property type="entry name" value="TRANSPORTER, PUTATIVE-RELATED"/>
    <property type="match status" value="1"/>
</dbReference>
<sequence>MLKTTNLSYAYAPGQGLSFPDIHCQKGEHCLILGQSGSGKTTLLHLLGGLRAPQAGEVMINGTALSSLSSAALDRFRGQQIGIIFQTAHFVQSLTVSDNLALAQHLAGVRPDRARIRNLLERLGLGHKGSARPQQLSVGEKQRASIARAIINQPAIILADEPTSALDDRNCGQVLELLEEQARAVDATLLIVTHDARLKGGIPNQITIGQP</sequence>
<dbReference type="AlphaFoldDB" id="A0A5C6RJD3"/>
<proteinExistence type="predicted"/>
<dbReference type="InterPro" id="IPR015854">
    <property type="entry name" value="ABC_transpr_LolD-like"/>
</dbReference>
<comment type="caution">
    <text evidence="4">The sequence shown here is derived from an EMBL/GenBank/DDBJ whole genome shotgun (WGS) entry which is preliminary data.</text>
</comment>
<name>A0A5C6RJD3_9BACT</name>